<dbReference type="RefSeq" id="WP_382828853.1">
    <property type="nucleotide sequence ID" value="NZ_JBHXLY010000026.1"/>
</dbReference>
<organism evidence="6 7">
    <name type="scientific">Streptomyces sindenensis</name>
    <dbReference type="NCBI Taxonomy" id="67363"/>
    <lineage>
        <taxon>Bacteria</taxon>
        <taxon>Bacillati</taxon>
        <taxon>Actinomycetota</taxon>
        <taxon>Actinomycetes</taxon>
        <taxon>Kitasatosporales</taxon>
        <taxon>Streptomycetaceae</taxon>
        <taxon>Streptomyces</taxon>
    </lineage>
</organism>
<evidence type="ECO:0000259" key="5">
    <source>
        <dbReference type="Pfam" id="PF02668"/>
    </source>
</evidence>
<keyword evidence="3" id="KW-0408">Iron</keyword>
<gene>
    <name evidence="6" type="ORF">ACFWSS_23470</name>
</gene>
<dbReference type="EC" id="1.14.11.-" evidence="6"/>
<feature type="domain" description="TauD/TfdA-like" evidence="5">
    <location>
        <begin position="33"/>
        <end position="317"/>
    </location>
</feature>
<dbReference type="InterPro" id="IPR050411">
    <property type="entry name" value="AlphaKG_dependent_hydroxylases"/>
</dbReference>
<dbReference type="PANTHER" id="PTHR10696:SF56">
    <property type="entry name" value="TAUD_TFDA-LIKE DOMAIN-CONTAINING PROTEIN"/>
    <property type="match status" value="1"/>
</dbReference>
<dbReference type="PANTHER" id="PTHR10696">
    <property type="entry name" value="GAMMA-BUTYROBETAINE HYDROXYLASE-RELATED"/>
    <property type="match status" value="1"/>
</dbReference>
<evidence type="ECO:0000256" key="2">
    <source>
        <dbReference type="ARBA" id="ARBA00023002"/>
    </source>
</evidence>
<keyword evidence="7" id="KW-1185">Reference proteome</keyword>
<keyword evidence="6" id="KW-0223">Dioxygenase</keyword>
<dbReference type="EMBL" id="JBHXOF010000016">
    <property type="protein sequence ID" value="MFD4215833.1"/>
    <property type="molecule type" value="Genomic_DNA"/>
</dbReference>
<dbReference type="Pfam" id="PF02668">
    <property type="entry name" value="TauD"/>
    <property type="match status" value="1"/>
</dbReference>
<evidence type="ECO:0000256" key="1">
    <source>
        <dbReference type="ARBA" id="ARBA00001954"/>
    </source>
</evidence>
<dbReference type="SUPFAM" id="SSF51197">
    <property type="entry name" value="Clavaminate synthase-like"/>
    <property type="match status" value="1"/>
</dbReference>
<dbReference type="Gene3D" id="3.60.130.10">
    <property type="entry name" value="Clavaminate synthase-like"/>
    <property type="match status" value="1"/>
</dbReference>
<accession>A0ABW6EKJ8</accession>
<comment type="caution">
    <text evidence="6">The sequence shown here is derived from an EMBL/GenBank/DDBJ whole genome shotgun (WGS) entry which is preliminary data.</text>
</comment>
<dbReference type="InterPro" id="IPR003819">
    <property type="entry name" value="TauD/TfdA-like"/>
</dbReference>
<proteinExistence type="predicted"/>
<reference evidence="6 7" key="1">
    <citation type="submission" date="2024-09" db="EMBL/GenBank/DDBJ databases">
        <title>The Natural Products Discovery Center: Release of the First 8490 Sequenced Strains for Exploring Actinobacteria Biosynthetic Diversity.</title>
        <authorList>
            <person name="Kalkreuter E."/>
            <person name="Kautsar S.A."/>
            <person name="Yang D."/>
            <person name="Bader C.D."/>
            <person name="Teijaro C.N."/>
            <person name="Fluegel L."/>
            <person name="Davis C.M."/>
            <person name="Simpson J.R."/>
            <person name="Lauterbach L."/>
            <person name="Steele A.D."/>
            <person name="Gui C."/>
            <person name="Meng S."/>
            <person name="Li G."/>
            <person name="Viehrig K."/>
            <person name="Ye F."/>
            <person name="Su P."/>
            <person name="Kiefer A.F."/>
            <person name="Nichols A."/>
            <person name="Cepeda A.J."/>
            <person name="Yan W."/>
            <person name="Fan B."/>
            <person name="Jiang Y."/>
            <person name="Adhikari A."/>
            <person name="Zheng C.-J."/>
            <person name="Schuster L."/>
            <person name="Cowan T.M."/>
            <person name="Smanski M.J."/>
            <person name="Chevrette M.G."/>
            <person name="De Carvalho L.P.S."/>
            <person name="Shen B."/>
        </authorList>
    </citation>
    <scope>NUCLEOTIDE SEQUENCE [LARGE SCALE GENOMIC DNA]</scope>
    <source>
        <strain evidence="6 7">NPDC058546</strain>
    </source>
</reference>
<evidence type="ECO:0000313" key="7">
    <source>
        <dbReference type="Proteomes" id="UP001598251"/>
    </source>
</evidence>
<evidence type="ECO:0000256" key="4">
    <source>
        <dbReference type="ARBA" id="ARBA00023194"/>
    </source>
</evidence>
<keyword evidence="4" id="KW-0045">Antibiotic biosynthesis</keyword>
<dbReference type="Proteomes" id="UP001598251">
    <property type="component" value="Unassembled WGS sequence"/>
</dbReference>
<comment type="cofactor">
    <cofactor evidence="1">
        <name>Fe(2+)</name>
        <dbReference type="ChEBI" id="CHEBI:29033"/>
    </cofactor>
</comment>
<keyword evidence="2 6" id="KW-0560">Oxidoreductase</keyword>
<evidence type="ECO:0000313" key="6">
    <source>
        <dbReference type="EMBL" id="MFD4215833.1"/>
    </source>
</evidence>
<sequence>MVVTSQTTQAEPFEVAKTDGRPAVLTLDGPAPADPVAWAAGNRDAVRAAVAEHGALLVRGLDLRDAQSVGRVSRELVDQVMTEREGFATREVWADGVYSSSEWPADQPMCMHHELSYARQVPATLLFACLAAPESGGATGVADSHEVLEALPPSLVDRFEREGWLLDRNYTDTVGVGLAESFGDGTRAGVEAYCATRGIELTWQANGDLRSGQKAPAVLSHPVSGRRGWFNQIAFLNEWTLDPVIREYLKFEFGDNGLPFNTRYGSGAPLDEDTVTTINAVYDKHTLREPWREGDLMVVDNFRMAHSREAYEGTRRIAVVLGDPVTVPSSF</sequence>
<dbReference type="GO" id="GO:0051213">
    <property type="term" value="F:dioxygenase activity"/>
    <property type="evidence" value="ECO:0007669"/>
    <property type="project" value="UniProtKB-KW"/>
</dbReference>
<dbReference type="InterPro" id="IPR042098">
    <property type="entry name" value="TauD-like_sf"/>
</dbReference>
<protein>
    <submittedName>
        <fullName evidence="6">TauD/TfdA family dioxygenase</fullName>
        <ecNumber evidence="6">1.14.11.-</ecNumber>
    </submittedName>
</protein>
<evidence type="ECO:0000256" key="3">
    <source>
        <dbReference type="ARBA" id="ARBA00023004"/>
    </source>
</evidence>
<name>A0ABW6EKJ8_9ACTN</name>